<dbReference type="EMBL" id="CP042817">
    <property type="protein sequence ID" value="QEJ97746.1"/>
    <property type="molecule type" value="Genomic_DNA"/>
</dbReference>
<sequence length="159" mass="17349">MTIVVADLIFGALFLIIVVKVAVKGFIEEFFSKAAVLGALLAAVLFYKPLTPFVVGFIGRTLFASIVSFLLLFVVTYIGVKLLQLLVGSMFTGATMTNLDRALGFFLGIAEGLLVIALILIILHVQPIINLQPFLADSIFVKLLSPFIVDSSRFFHLIK</sequence>
<evidence type="ECO:0000256" key="4">
    <source>
        <dbReference type="ARBA" id="ARBA00023136"/>
    </source>
</evidence>
<feature type="transmembrane region" description="Helical" evidence="5">
    <location>
        <begin position="103"/>
        <end position="125"/>
    </location>
</feature>
<dbReference type="Proteomes" id="UP000042527">
    <property type="component" value="Unassembled WGS sequence"/>
</dbReference>
<gene>
    <name evidence="6" type="primary">cvpA</name>
    <name evidence="7" type="ORF">FUT82_06890</name>
    <name evidence="6" type="ORF">TPHV1_60109</name>
</gene>
<keyword evidence="3 5" id="KW-1133">Transmembrane helix</keyword>
<dbReference type="PANTHER" id="PTHR36926">
    <property type="entry name" value="COLICIN V PRODUCTION PROTEIN"/>
    <property type="match status" value="1"/>
</dbReference>
<feature type="transmembrane region" description="Helical" evidence="5">
    <location>
        <begin position="30"/>
        <end position="50"/>
    </location>
</feature>
<dbReference type="GO" id="GO:0016020">
    <property type="term" value="C:membrane"/>
    <property type="evidence" value="ECO:0007669"/>
    <property type="project" value="UniProtKB-SubCell"/>
</dbReference>
<keyword evidence="4 5" id="KW-0472">Membrane</keyword>
<dbReference type="InterPro" id="IPR052719">
    <property type="entry name" value="CvpA-like"/>
</dbReference>
<comment type="subcellular location">
    <subcellularLocation>
        <location evidence="1">Membrane</location>
        <topology evidence="1">Multi-pass membrane protein</topology>
    </subcellularLocation>
</comment>
<dbReference type="OrthoDB" id="361105at2"/>
<evidence type="ECO:0000256" key="3">
    <source>
        <dbReference type="ARBA" id="ARBA00022989"/>
    </source>
</evidence>
<accession>A0A0B7H2D7</accession>
<organism evidence="6 8">
    <name type="scientific">Treponema phagedenis</name>
    <dbReference type="NCBI Taxonomy" id="162"/>
    <lineage>
        <taxon>Bacteria</taxon>
        <taxon>Pseudomonadati</taxon>
        <taxon>Spirochaetota</taxon>
        <taxon>Spirochaetia</taxon>
        <taxon>Spirochaetales</taxon>
        <taxon>Treponemataceae</taxon>
        <taxon>Treponema</taxon>
    </lineage>
</organism>
<dbReference type="Pfam" id="PF02674">
    <property type="entry name" value="Colicin_V"/>
    <property type="match status" value="1"/>
</dbReference>
<feature type="transmembrane region" description="Helical" evidence="5">
    <location>
        <begin position="62"/>
        <end position="83"/>
    </location>
</feature>
<dbReference type="InterPro" id="IPR003825">
    <property type="entry name" value="Colicin-V_CvpA"/>
</dbReference>
<evidence type="ECO:0000313" key="7">
    <source>
        <dbReference type="EMBL" id="QEJ97746.1"/>
    </source>
</evidence>
<dbReference type="EMBL" id="CDNC01000048">
    <property type="protein sequence ID" value="CEM63121.1"/>
    <property type="molecule type" value="Genomic_DNA"/>
</dbReference>
<reference evidence="7 9" key="3">
    <citation type="submission" date="2019-08" db="EMBL/GenBank/DDBJ databases">
        <authorList>
            <person name="Kuhnert P."/>
        </authorList>
    </citation>
    <scope>NUCLEOTIDE SEQUENCE [LARGE SCALE GENOMIC DNA]</scope>
    <source>
        <strain evidence="7 9">B36.5</strain>
    </source>
</reference>
<proteinExistence type="predicted"/>
<dbReference type="PANTHER" id="PTHR36926:SF1">
    <property type="entry name" value="COLICIN V PRODUCTION PROTEIN"/>
    <property type="match status" value="1"/>
</dbReference>
<evidence type="ECO:0000256" key="5">
    <source>
        <dbReference type="SAM" id="Phobius"/>
    </source>
</evidence>
<evidence type="ECO:0000313" key="6">
    <source>
        <dbReference type="EMBL" id="CEM63121.1"/>
    </source>
</evidence>
<dbReference type="RefSeq" id="WP_044635003.1">
    <property type="nucleotide sequence ID" value="NZ_CDNC01000048.1"/>
</dbReference>
<protein>
    <submittedName>
        <fullName evidence="6">CvpA family protein</fullName>
    </submittedName>
</protein>
<feature type="transmembrane region" description="Helical" evidence="5">
    <location>
        <begin position="6"/>
        <end position="23"/>
    </location>
</feature>
<keyword evidence="2 5" id="KW-0812">Transmembrane</keyword>
<reference evidence="8" key="2">
    <citation type="submission" date="2015-01" db="EMBL/GenBank/DDBJ databases">
        <authorList>
            <person name="Manzoor Shahid"/>
            <person name="Zubair Saima"/>
        </authorList>
    </citation>
    <scope>NUCLEOTIDE SEQUENCE [LARGE SCALE GENOMIC DNA]</scope>
    <source>
        <strain evidence="8">V1</strain>
    </source>
</reference>
<reference evidence="6" key="1">
    <citation type="submission" date="2015-01" db="EMBL/GenBank/DDBJ databases">
        <authorList>
            <person name="Xiang T."/>
            <person name="Song Y."/>
            <person name="Huang L."/>
            <person name="Wang B."/>
            <person name="Wu P."/>
        </authorList>
    </citation>
    <scope>NUCLEOTIDE SEQUENCE [LARGE SCALE GENOMIC DNA]</scope>
    <source>
        <strain evidence="6">V1</strain>
    </source>
</reference>
<evidence type="ECO:0000313" key="8">
    <source>
        <dbReference type="Proteomes" id="UP000042527"/>
    </source>
</evidence>
<evidence type="ECO:0000256" key="1">
    <source>
        <dbReference type="ARBA" id="ARBA00004141"/>
    </source>
</evidence>
<keyword evidence="8" id="KW-1185">Reference proteome</keyword>
<dbReference type="GO" id="GO:0009403">
    <property type="term" value="P:toxin biosynthetic process"/>
    <property type="evidence" value="ECO:0007669"/>
    <property type="project" value="InterPro"/>
</dbReference>
<evidence type="ECO:0000313" key="9">
    <source>
        <dbReference type="Proteomes" id="UP000323594"/>
    </source>
</evidence>
<dbReference type="Proteomes" id="UP000323594">
    <property type="component" value="Chromosome"/>
</dbReference>
<name>A0A0B7H2D7_TREPH</name>
<dbReference type="AlphaFoldDB" id="A0A0B7H2D7"/>
<evidence type="ECO:0000256" key="2">
    <source>
        <dbReference type="ARBA" id="ARBA00022692"/>
    </source>
</evidence>